<evidence type="ECO:0000256" key="1">
    <source>
        <dbReference type="SAM" id="MobiDB-lite"/>
    </source>
</evidence>
<comment type="caution">
    <text evidence="3">The sequence shown here is derived from an EMBL/GenBank/DDBJ whole genome shotgun (WGS) entry which is preliminary data.</text>
</comment>
<feature type="region of interest" description="Disordered" evidence="1">
    <location>
        <begin position="165"/>
        <end position="248"/>
    </location>
</feature>
<dbReference type="SUPFAM" id="SSF53300">
    <property type="entry name" value="vWA-like"/>
    <property type="match status" value="1"/>
</dbReference>
<accession>A0ABU9KWI1</accession>
<dbReference type="PANTHER" id="PTHR35023:SF1">
    <property type="entry name" value="MG-PROTOPORPHYRIN IX CHELATASE"/>
    <property type="match status" value="1"/>
</dbReference>
<name>A0ABU9KWI1_9EURY</name>
<dbReference type="EMBL" id="JBCAUS010000005">
    <property type="protein sequence ID" value="MEL4305679.1"/>
    <property type="molecule type" value="Genomic_DNA"/>
</dbReference>
<protein>
    <submittedName>
        <fullName evidence="3">VWA domain-containing protein</fullName>
    </submittedName>
</protein>
<dbReference type="RefSeq" id="WP_342127320.1">
    <property type="nucleotide sequence ID" value="NZ_JBCAUS010000005.1"/>
</dbReference>
<feature type="compositionally biased region" description="Basic and acidic residues" evidence="1">
    <location>
        <begin position="184"/>
        <end position="214"/>
    </location>
</feature>
<dbReference type="PROSITE" id="PS50234">
    <property type="entry name" value="VWFA"/>
    <property type="match status" value="1"/>
</dbReference>
<sequence length="532" mass="59166">MKDRSAASRMRRNLDRDYDIQVFNPGRLVLSIRLPLEELSQISGKDTQAVHEILLSRNEKLGHEDIEDVFIISDNDHVVVDPASFFASMEEEVDVPTISEMEVEVEPEAEIEIAPLTADDPISVMNIEVGEEAAECIEEDIRVDLVPKEYEPCVGSGPRRIRKNAPVLIKKDDTRTGETSIEQAPEKEVRTVTDDTQDVEVRSPEEDAVEKEQQIEPASETEESSEAESEPEEERPVAAEKKDHQEDEKVVSKILTDFARNKQKKKVVSGRLKSGRRAEVLTKSKRGRYVRYRMPGEKITDIAIAPTIRAAAHRAVDGKITITKGDIREKIRRRRISTLINIVFDTSGSMDESEKIKVTTDVVLALLKDAYQRRDRVSLVTYSGREGGLVLPFTSSVEAAKRYLETVPFGGTTPMASGMLTGLETLLQELKREPAAVPIMILVTDGTANVPLRLGGNIKRELMQVCKRIADQKVNMLVVDISNDGSELAGELAEVAGGRYYHPVLLSKETLYSAIKEERDDLTDIASSASSG</sequence>
<proteinExistence type="predicted"/>
<dbReference type="InterPro" id="IPR002035">
    <property type="entry name" value="VWF_A"/>
</dbReference>
<gene>
    <name evidence="3" type="ORF">WOA13_07560</name>
</gene>
<feature type="compositionally biased region" description="Acidic residues" evidence="1">
    <location>
        <begin position="219"/>
        <end position="233"/>
    </location>
</feature>
<evidence type="ECO:0000313" key="4">
    <source>
        <dbReference type="Proteomes" id="UP001396646"/>
    </source>
</evidence>
<feature type="compositionally biased region" description="Basic and acidic residues" evidence="1">
    <location>
        <begin position="234"/>
        <end position="248"/>
    </location>
</feature>
<evidence type="ECO:0000313" key="3">
    <source>
        <dbReference type="EMBL" id="MEL4305679.1"/>
    </source>
</evidence>
<keyword evidence="4" id="KW-1185">Reference proteome</keyword>
<dbReference type="InterPro" id="IPR052989">
    <property type="entry name" value="Mg-chelatase_DI-like"/>
</dbReference>
<organism evidence="3 4">
    <name type="scientific">Methanococcoides cohabitans</name>
    <dbReference type="NCBI Taxonomy" id="3136559"/>
    <lineage>
        <taxon>Archaea</taxon>
        <taxon>Methanobacteriati</taxon>
        <taxon>Methanobacteriota</taxon>
        <taxon>Stenosarchaea group</taxon>
        <taxon>Methanomicrobia</taxon>
        <taxon>Methanosarcinales</taxon>
        <taxon>Methanosarcinaceae</taxon>
        <taxon>Methanococcoides</taxon>
    </lineage>
</organism>
<dbReference type="Gene3D" id="3.40.50.410">
    <property type="entry name" value="von Willebrand factor, type A domain"/>
    <property type="match status" value="1"/>
</dbReference>
<dbReference type="InterPro" id="IPR036465">
    <property type="entry name" value="vWFA_dom_sf"/>
</dbReference>
<dbReference type="PANTHER" id="PTHR35023">
    <property type="entry name" value="CHELATASE-RELATED"/>
    <property type="match status" value="1"/>
</dbReference>
<dbReference type="Pfam" id="PF00092">
    <property type="entry name" value="VWA"/>
    <property type="match status" value="1"/>
</dbReference>
<dbReference type="SMART" id="SM00327">
    <property type="entry name" value="VWA"/>
    <property type="match status" value="1"/>
</dbReference>
<feature type="domain" description="VWFA" evidence="2">
    <location>
        <begin position="339"/>
        <end position="522"/>
    </location>
</feature>
<reference evidence="3 4" key="1">
    <citation type="submission" date="2024-04" db="EMBL/GenBank/DDBJ databases">
        <title>Methanococcoides sp. LMO-2.</title>
        <authorList>
            <person name="Liang L."/>
        </authorList>
    </citation>
    <scope>NUCLEOTIDE SEQUENCE [LARGE SCALE GENOMIC DNA]</scope>
    <source>
        <strain evidence="3 4">LMO-2</strain>
    </source>
</reference>
<evidence type="ECO:0000259" key="2">
    <source>
        <dbReference type="PROSITE" id="PS50234"/>
    </source>
</evidence>
<dbReference type="Proteomes" id="UP001396646">
    <property type="component" value="Unassembled WGS sequence"/>
</dbReference>